<proteinExistence type="inferred from homology"/>
<reference evidence="4 5" key="1">
    <citation type="submission" date="2018-07" db="EMBL/GenBank/DDBJ databases">
        <title>Genomic Encyclopedia of Type Strains, Phase IV (KMG-IV): sequencing the most valuable type-strain genomes for metagenomic binning, comparative biology and taxonomic classification.</title>
        <authorList>
            <person name="Goeker M."/>
        </authorList>
    </citation>
    <scope>NUCLEOTIDE SEQUENCE [LARGE SCALE GENOMIC DNA]</scope>
    <source>
        <strain evidence="4 5">DSM 27696</strain>
    </source>
</reference>
<feature type="domain" description="DnaD N-terminal" evidence="3">
    <location>
        <begin position="16"/>
        <end position="114"/>
    </location>
</feature>
<dbReference type="Gene3D" id="1.10.10.630">
    <property type="entry name" value="DnaD domain-like"/>
    <property type="match status" value="1"/>
</dbReference>
<dbReference type="InterPro" id="IPR053162">
    <property type="entry name" value="DnaD"/>
</dbReference>
<name>A0A368XAF6_9BACI</name>
<dbReference type="NCBIfam" id="TIGR01446">
    <property type="entry name" value="DnaD_dom"/>
    <property type="match status" value="1"/>
</dbReference>
<dbReference type="PANTHER" id="PTHR37293:SF6">
    <property type="entry name" value="DNA REPLICATION PROTEIN DNAD"/>
    <property type="match status" value="1"/>
</dbReference>
<gene>
    <name evidence="4" type="ORF">DFR57_112121</name>
</gene>
<protein>
    <submittedName>
        <fullName evidence="4">DNA replication protein DnaD</fullName>
    </submittedName>
</protein>
<dbReference type="Proteomes" id="UP000252585">
    <property type="component" value="Unassembled WGS sequence"/>
</dbReference>
<dbReference type="Pfam" id="PF21984">
    <property type="entry name" value="DnaD_N"/>
    <property type="match status" value="1"/>
</dbReference>
<keyword evidence="5" id="KW-1185">Reference proteome</keyword>
<evidence type="ECO:0000313" key="5">
    <source>
        <dbReference type="Proteomes" id="UP000252585"/>
    </source>
</evidence>
<dbReference type="SUPFAM" id="SSF46785">
    <property type="entry name" value="Winged helix' DNA-binding domain"/>
    <property type="match status" value="1"/>
</dbReference>
<dbReference type="PANTHER" id="PTHR37293">
    <property type="entry name" value="PHAGE REPLICATION PROTEIN-RELATED"/>
    <property type="match status" value="1"/>
</dbReference>
<feature type="domain" description="DnaB/C C-terminal" evidence="2">
    <location>
        <begin position="126"/>
        <end position="193"/>
    </location>
</feature>
<dbReference type="InterPro" id="IPR053843">
    <property type="entry name" value="DnaD_N"/>
</dbReference>
<comment type="similarity">
    <text evidence="1">Belongs to the DnaB/DnaD family.</text>
</comment>
<accession>A0A368XAF6</accession>
<evidence type="ECO:0000259" key="3">
    <source>
        <dbReference type="Pfam" id="PF21984"/>
    </source>
</evidence>
<dbReference type="InterPro" id="IPR006343">
    <property type="entry name" value="DnaB/C_C"/>
</dbReference>
<dbReference type="InterPro" id="IPR036388">
    <property type="entry name" value="WH-like_DNA-bd_sf"/>
</dbReference>
<evidence type="ECO:0000259" key="2">
    <source>
        <dbReference type="Pfam" id="PF07261"/>
    </source>
</evidence>
<dbReference type="AlphaFoldDB" id="A0A368XAF6"/>
<dbReference type="Pfam" id="PF07261">
    <property type="entry name" value="DnaB_2"/>
    <property type="match status" value="1"/>
</dbReference>
<evidence type="ECO:0000313" key="4">
    <source>
        <dbReference type="EMBL" id="RCW64943.1"/>
    </source>
</evidence>
<dbReference type="Gene3D" id="1.10.10.10">
    <property type="entry name" value="Winged helix-like DNA-binding domain superfamily/Winged helix DNA-binding domain"/>
    <property type="match status" value="1"/>
</dbReference>
<dbReference type="RefSeq" id="WP_114353825.1">
    <property type="nucleotide sequence ID" value="NZ_QPJJ01000012.1"/>
</dbReference>
<sequence length="225" mass="27108">MKELNMQKIFNDQINVPASLLKNYKKLHITETEAMLLLHLYRIHLEGDLFPTPDKLQSFLTISKEDCSKILRKLIQMSLLSIEEDKEKDKVEEYYSFEPLWRKLYLEKEESKKEEVDHFGEIFLRYEQEFGRPLSPFEIEMINLWIDEEEIPKELIYAALREAVLMAKINMKYIDRILRDWKQKGIKSVHDARLQGKNFHSQTNNNESKDEDINTKELYYNWLEE</sequence>
<dbReference type="InterPro" id="IPR034829">
    <property type="entry name" value="DnaD-like_sf"/>
</dbReference>
<evidence type="ECO:0000256" key="1">
    <source>
        <dbReference type="ARBA" id="ARBA00093462"/>
    </source>
</evidence>
<dbReference type="SUPFAM" id="SSF158499">
    <property type="entry name" value="DnaD domain-like"/>
    <property type="match status" value="1"/>
</dbReference>
<dbReference type="OrthoDB" id="9770238at2"/>
<organism evidence="4 5">
    <name type="scientific">Saliterribacillus persicus</name>
    <dbReference type="NCBI Taxonomy" id="930114"/>
    <lineage>
        <taxon>Bacteria</taxon>
        <taxon>Bacillati</taxon>
        <taxon>Bacillota</taxon>
        <taxon>Bacilli</taxon>
        <taxon>Bacillales</taxon>
        <taxon>Bacillaceae</taxon>
        <taxon>Saliterribacillus</taxon>
    </lineage>
</organism>
<comment type="caution">
    <text evidence="4">The sequence shown here is derived from an EMBL/GenBank/DDBJ whole genome shotgun (WGS) entry which is preliminary data.</text>
</comment>
<dbReference type="EMBL" id="QPJJ01000012">
    <property type="protein sequence ID" value="RCW64943.1"/>
    <property type="molecule type" value="Genomic_DNA"/>
</dbReference>
<dbReference type="InterPro" id="IPR036390">
    <property type="entry name" value="WH_DNA-bd_sf"/>
</dbReference>